<dbReference type="STRING" id="1297617.IB211_00162c"/>
<gene>
    <name evidence="4" type="primary">dtd</name>
    <name evidence="5" type="ORF">IB211_00162c</name>
</gene>
<dbReference type="InterPro" id="IPR003732">
    <property type="entry name" value="Daa-tRNA_deacyls_DTD"/>
</dbReference>
<comment type="catalytic activity">
    <reaction evidence="4">
        <text>glycyl-tRNA(Ala) + H2O = tRNA(Ala) + glycine + H(+)</text>
        <dbReference type="Rhea" id="RHEA:53744"/>
        <dbReference type="Rhea" id="RHEA-COMP:9657"/>
        <dbReference type="Rhea" id="RHEA-COMP:13640"/>
        <dbReference type="ChEBI" id="CHEBI:15377"/>
        <dbReference type="ChEBI" id="CHEBI:15378"/>
        <dbReference type="ChEBI" id="CHEBI:57305"/>
        <dbReference type="ChEBI" id="CHEBI:78442"/>
        <dbReference type="ChEBI" id="CHEBI:78522"/>
    </reaction>
</comment>
<feature type="short sequence motif" description="Gly-cisPro motif, important for rejection of L-amino acids" evidence="4">
    <location>
        <begin position="132"/>
        <end position="133"/>
    </location>
</feature>
<protein>
    <recommendedName>
        <fullName evidence="4">D-aminoacyl-tRNA deacylase</fullName>
        <shortName evidence="4">DTD</shortName>
        <ecNumber evidence="4">3.1.1.96</ecNumber>
    </recommendedName>
    <alternativeName>
        <fullName evidence="4">Gly-tRNA(Ala) deacylase</fullName>
        <ecNumber evidence="4">3.1.1.-</ecNumber>
    </alternativeName>
</protein>
<dbReference type="PANTHER" id="PTHR10472:SF5">
    <property type="entry name" value="D-AMINOACYL-TRNA DEACYLASE 1"/>
    <property type="match status" value="1"/>
</dbReference>
<comment type="similarity">
    <text evidence="1 4">Belongs to the DTD family.</text>
</comment>
<dbReference type="GO" id="GO:0000049">
    <property type="term" value="F:tRNA binding"/>
    <property type="evidence" value="ECO:0007669"/>
    <property type="project" value="UniProtKB-UniRule"/>
</dbReference>
<dbReference type="GO" id="GO:0043908">
    <property type="term" value="F:Ser(Gly)-tRNA(Ala) hydrolase activity"/>
    <property type="evidence" value="ECO:0007669"/>
    <property type="project" value="UniProtKB-UniRule"/>
</dbReference>
<dbReference type="EC" id="3.1.1.-" evidence="4"/>
<evidence type="ECO:0000256" key="1">
    <source>
        <dbReference type="ARBA" id="ARBA00009673"/>
    </source>
</evidence>
<dbReference type="GO" id="GO:0019478">
    <property type="term" value="P:D-amino acid catabolic process"/>
    <property type="evidence" value="ECO:0007669"/>
    <property type="project" value="UniProtKB-UniRule"/>
</dbReference>
<dbReference type="NCBIfam" id="TIGR00256">
    <property type="entry name" value="D-aminoacyl-tRNA deacylase"/>
    <property type="match status" value="1"/>
</dbReference>
<dbReference type="FunFam" id="3.50.80.10:FF:000001">
    <property type="entry name" value="D-aminoacyl-tRNA deacylase"/>
    <property type="match status" value="1"/>
</dbReference>
<dbReference type="HAMAP" id="MF_00518">
    <property type="entry name" value="Deacylase_Dtd"/>
    <property type="match status" value="1"/>
</dbReference>
<dbReference type="Pfam" id="PF02580">
    <property type="entry name" value="Tyr_Deacylase"/>
    <property type="match status" value="1"/>
</dbReference>
<proteinExistence type="inferred from homology"/>
<dbReference type="EC" id="3.1.1.96" evidence="4"/>
<sequence>MTRVASASVTIAGEVVGEIDRGFLVLLGVGPDDTEAQADKLADKIVGLRVFEDENEKMNLNLSAVDGRLLVVSQFTLYADTKSRRPGFTGAAKPDVAVPLYERFLSACGRLGFPPEHGSFGADMQVASVNDGPVTILFDTDNM</sequence>
<name>A0A0S2VZN1_9FIRM</name>
<keyword evidence="6" id="KW-1185">Reference proteome</keyword>
<keyword evidence="4" id="KW-0694">RNA-binding</keyword>
<evidence type="ECO:0000313" key="6">
    <source>
        <dbReference type="Proteomes" id="UP000064844"/>
    </source>
</evidence>
<comment type="subunit">
    <text evidence="4">Homodimer.</text>
</comment>
<dbReference type="EMBL" id="CP011307">
    <property type="protein sequence ID" value="ALP92558.1"/>
    <property type="molecule type" value="Genomic_DNA"/>
</dbReference>
<comment type="domain">
    <text evidence="4">A Gly-cisPro motif from one monomer fits into the active site of the other monomer to allow specific chiral rejection of L-amino acids.</text>
</comment>
<dbReference type="GO" id="GO:0005737">
    <property type="term" value="C:cytoplasm"/>
    <property type="evidence" value="ECO:0007669"/>
    <property type="project" value="UniProtKB-SubCell"/>
</dbReference>
<dbReference type="AlphaFoldDB" id="A0A0S2VZN1"/>
<keyword evidence="2 4" id="KW-0820">tRNA-binding</keyword>
<reference evidence="5 6" key="1">
    <citation type="journal article" date="2015" name="Nat. Commun.">
        <title>Production of butyrate from lysine and the Amadori product fructoselysine by a human gut commensal.</title>
        <authorList>
            <person name="Bui T.P."/>
            <person name="Ritari J."/>
            <person name="Boeren S."/>
            <person name="de Waard P."/>
            <person name="Plugge C.M."/>
            <person name="de Vos W.M."/>
        </authorList>
    </citation>
    <scope>NUCLEOTIDE SEQUENCE [LARGE SCALE GENOMIC DNA]</scope>
    <source>
        <strain evidence="5 6">AF211</strain>
    </source>
</reference>
<dbReference type="SUPFAM" id="SSF69500">
    <property type="entry name" value="DTD-like"/>
    <property type="match status" value="1"/>
</dbReference>
<dbReference type="GO" id="GO:0106026">
    <property type="term" value="F:Gly-tRNA(Ala) deacylase activity"/>
    <property type="evidence" value="ECO:0007669"/>
    <property type="project" value="UniProtKB-UniRule"/>
</dbReference>
<dbReference type="PATRIC" id="fig|1297617.4.peg.161"/>
<dbReference type="InterPro" id="IPR023509">
    <property type="entry name" value="DTD-like_sf"/>
</dbReference>
<dbReference type="Proteomes" id="UP000064844">
    <property type="component" value="Chromosome"/>
</dbReference>
<evidence type="ECO:0000256" key="4">
    <source>
        <dbReference type="HAMAP-Rule" id="MF_00518"/>
    </source>
</evidence>
<dbReference type="KEGG" id="ibu:IB211_00162c"/>
<evidence type="ECO:0000313" key="5">
    <source>
        <dbReference type="EMBL" id="ALP92558.1"/>
    </source>
</evidence>
<evidence type="ECO:0000256" key="3">
    <source>
        <dbReference type="ARBA" id="ARBA00022801"/>
    </source>
</evidence>
<comment type="function">
    <text evidence="4">An aminoacyl-tRNA editing enzyme that deacylates mischarged D-aminoacyl-tRNAs. Also deacylates mischarged glycyl-tRNA(Ala), protecting cells against glycine mischarging by AlaRS. Acts via tRNA-based rather than protein-based catalysis; rejects L-amino acids rather than detecting D-amino acids in the active site. By recycling D-aminoacyl-tRNA to D-amino acids and free tRNA molecules, this enzyme counteracts the toxicity associated with the formation of D-aminoacyl-tRNA entities in vivo and helps enforce protein L-homochirality.</text>
</comment>
<reference evidence="6" key="2">
    <citation type="submission" date="2015-04" db="EMBL/GenBank/DDBJ databases">
        <title>A butyrogenic pathway from the amino acid lysine in a human gut commensal.</title>
        <authorList>
            <person name="de Vos W.M."/>
            <person name="Bui N.T.P."/>
            <person name="Plugge C.M."/>
            <person name="Ritari J."/>
        </authorList>
    </citation>
    <scope>NUCLEOTIDE SEQUENCE [LARGE SCALE GENOMIC DNA]</scope>
    <source>
        <strain evidence="6">AF211</strain>
    </source>
</reference>
<comment type="subcellular location">
    <subcellularLocation>
        <location evidence="4">Cytoplasm</location>
    </subcellularLocation>
</comment>
<accession>A0A0S2VZN1</accession>
<keyword evidence="3 4" id="KW-0378">Hydrolase</keyword>
<keyword evidence="4" id="KW-0963">Cytoplasm</keyword>
<evidence type="ECO:0000256" key="2">
    <source>
        <dbReference type="ARBA" id="ARBA00022555"/>
    </source>
</evidence>
<dbReference type="Gene3D" id="3.50.80.10">
    <property type="entry name" value="D-tyrosyl-tRNA(Tyr) deacylase"/>
    <property type="match status" value="1"/>
</dbReference>
<organism evidence="5 6">
    <name type="scientific">Intestinimonas butyriciproducens</name>
    <dbReference type="NCBI Taxonomy" id="1297617"/>
    <lineage>
        <taxon>Bacteria</taxon>
        <taxon>Bacillati</taxon>
        <taxon>Bacillota</taxon>
        <taxon>Clostridia</taxon>
        <taxon>Eubacteriales</taxon>
        <taxon>Intestinimonas</taxon>
    </lineage>
</organism>
<comment type="catalytic activity">
    <reaction evidence="4">
        <text>a D-aminoacyl-tRNA + H2O = a tRNA + a D-alpha-amino acid + H(+)</text>
        <dbReference type="Rhea" id="RHEA:13953"/>
        <dbReference type="Rhea" id="RHEA-COMP:10123"/>
        <dbReference type="Rhea" id="RHEA-COMP:10124"/>
        <dbReference type="ChEBI" id="CHEBI:15377"/>
        <dbReference type="ChEBI" id="CHEBI:15378"/>
        <dbReference type="ChEBI" id="CHEBI:59871"/>
        <dbReference type="ChEBI" id="CHEBI:78442"/>
        <dbReference type="ChEBI" id="CHEBI:79333"/>
        <dbReference type="EC" id="3.1.1.96"/>
    </reaction>
</comment>
<dbReference type="GO" id="GO:0051500">
    <property type="term" value="F:D-tyrosyl-tRNA(Tyr) deacylase activity"/>
    <property type="evidence" value="ECO:0007669"/>
    <property type="project" value="TreeGrafter"/>
</dbReference>
<dbReference type="PANTHER" id="PTHR10472">
    <property type="entry name" value="D-TYROSYL-TRNA TYR DEACYLASE"/>
    <property type="match status" value="1"/>
</dbReference>
<dbReference type="eggNOG" id="COG1490">
    <property type="taxonomic scope" value="Bacteria"/>
</dbReference>